<proteinExistence type="predicted"/>
<dbReference type="Proteomes" id="UP000652763">
    <property type="component" value="Unassembled WGS sequence"/>
</dbReference>
<sequence>MLSKTCPAPSEILDSSGLVEVVGTSAQGLTLFGELQDPDPLSASGETKKIIWRVTGTGDPVMTVTGPSAEADALDWGPRLHYGSNYDRPGEEYGSGVVFDAPGCWTVTFTRAEGSASVQFQVLSAKDAG</sequence>
<dbReference type="RefSeq" id="WP_191746543.1">
    <property type="nucleotide sequence ID" value="NZ_JACSQC010000003.1"/>
</dbReference>
<gene>
    <name evidence="1" type="ORF">H9638_07270</name>
</gene>
<comment type="caution">
    <text evidence="1">The sequence shown here is derived from an EMBL/GenBank/DDBJ whole genome shotgun (WGS) entry which is preliminary data.</text>
</comment>
<protein>
    <submittedName>
        <fullName evidence="1">Uncharacterized protein</fullName>
    </submittedName>
</protein>
<evidence type="ECO:0000313" key="2">
    <source>
        <dbReference type="Proteomes" id="UP000652763"/>
    </source>
</evidence>
<accession>A0ABR8YHB5</accession>
<name>A0ABR8YHB5_9MICC</name>
<evidence type="ECO:0000313" key="1">
    <source>
        <dbReference type="EMBL" id="MBD8043611.1"/>
    </source>
</evidence>
<dbReference type="EMBL" id="JACSQC010000003">
    <property type="protein sequence ID" value="MBD8043611.1"/>
    <property type="molecule type" value="Genomic_DNA"/>
</dbReference>
<keyword evidence="2" id="KW-1185">Reference proteome</keyword>
<reference evidence="1 2" key="1">
    <citation type="submission" date="2020-08" db="EMBL/GenBank/DDBJ databases">
        <title>A Genomic Blueprint of the Chicken Gut Microbiome.</title>
        <authorList>
            <person name="Gilroy R."/>
            <person name="Ravi A."/>
            <person name="Getino M."/>
            <person name="Pursley I."/>
            <person name="Horton D.L."/>
            <person name="Alikhan N.-F."/>
            <person name="Baker D."/>
            <person name="Gharbi K."/>
            <person name="Hall N."/>
            <person name="Watson M."/>
            <person name="Adriaenssens E.M."/>
            <person name="Foster-Nyarko E."/>
            <person name="Jarju S."/>
            <person name="Secka A."/>
            <person name="Antonio M."/>
            <person name="Oren A."/>
            <person name="Chaudhuri R."/>
            <person name="La Ragione R.M."/>
            <person name="Hildebrand F."/>
            <person name="Pallen M.J."/>
        </authorList>
    </citation>
    <scope>NUCLEOTIDE SEQUENCE [LARGE SCALE GENOMIC DNA]</scope>
    <source>
        <strain evidence="1 2">Sa2BUA2</strain>
    </source>
</reference>
<organism evidence="1 2">
    <name type="scientific">Arthrobacter pullicola</name>
    <dbReference type="NCBI Taxonomy" id="2762224"/>
    <lineage>
        <taxon>Bacteria</taxon>
        <taxon>Bacillati</taxon>
        <taxon>Actinomycetota</taxon>
        <taxon>Actinomycetes</taxon>
        <taxon>Micrococcales</taxon>
        <taxon>Micrococcaceae</taxon>
        <taxon>Arthrobacter</taxon>
    </lineage>
</organism>